<reference evidence="8 9" key="1">
    <citation type="submission" date="2020-01" db="EMBL/GenBank/DDBJ databases">
        <title>Kibdelosporangium persica a novel Actinomycetes from a hot desert in Iran.</title>
        <authorList>
            <person name="Safaei N."/>
            <person name="Zaburannyi N."/>
            <person name="Mueller R."/>
            <person name="Wink J."/>
        </authorList>
    </citation>
    <scope>NUCLEOTIDE SEQUENCE [LARGE SCALE GENOMIC DNA]</scope>
    <source>
        <strain evidence="8 9">4NS15</strain>
    </source>
</reference>
<feature type="region of interest" description="Disordered" evidence="5">
    <location>
        <begin position="1825"/>
        <end position="1847"/>
    </location>
</feature>
<dbReference type="Pfam" id="PF18369">
    <property type="entry name" value="PKS_DE"/>
    <property type="match status" value="1"/>
</dbReference>
<dbReference type="PANTHER" id="PTHR43775">
    <property type="entry name" value="FATTY ACID SYNTHASE"/>
    <property type="match status" value="1"/>
</dbReference>
<evidence type="ECO:0000256" key="1">
    <source>
        <dbReference type="ARBA" id="ARBA00022450"/>
    </source>
</evidence>
<feature type="domain" description="Ketosynthase family 3 (KS3)" evidence="7">
    <location>
        <begin position="390"/>
        <end position="814"/>
    </location>
</feature>
<dbReference type="SUPFAM" id="SSF51735">
    <property type="entry name" value="NAD(P)-binding Rossmann-fold domains"/>
    <property type="match status" value="4"/>
</dbReference>
<dbReference type="InterPro" id="IPR014031">
    <property type="entry name" value="Ketoacyl_synth_C"/>
</dbReference>
<organism evidence="8 9">
    <name type="scientific">Kibdelosporangium persicum</name>
    <dbReference type="NCBI Taxonomy" id="2698649"/>
    <lineage>
        <taxon>Bacteria</taxon>
        <taxon>Bacillati</taxon>
        <taxon>Actinomycetota</taxon>
        <taxon>Actinomycetes</taxon>
        <taxon>Pseudonocardiales</taxon>
        <taxon>Pseudonocardiaceae</taxon>
        <taxon>Kibdelosporangium</taxon>
    </lineage>
</organism>
<evidence type="ECO:0000256" key="3">
    <source>
        <dbReference type="ARBA" id="ARBA00022679"/>
    </source>
</evidence>
<dbReference type="InterPro" id="IPR020806">
    <property type="entry name" value="PKS_PP-bd"/>
</dbReference>
<keyword evidence="9" id="KW-1185">Reference proteome</keyword>
<protein>
    <submittedName>
        <fullName evidence="8">Erythronolide synthase</fullName>
    </submittedName>
</protein>
<dbReference type="CDD" id="cd00833">
    <property type="entry name" value="PKS"/>
    <property type="match status" value="3"/>
</dbReference>
<dbReference type="InterPro" id="IPR014030">
    <property type="entry name" value="Ketoacyl_synth_N"/>
</dbReference>
<name>A0ABX2FJ66_9PSEU</name>
<dbReference type="InterPro" id="IPR057326">
    <property type="entry name" value="KR_dom"/>
</dbReference>
<proteinExistence type="predicted"/>
<dbReference type="InterPro" id="IPR041618">
    <property type="entry name" value="PKS_DE"/>
</dbReference>
<dbReference type="Gene3D" id="1.10.1200.10">
    <property type="entry name" value="ACP-like"/>
    <property type="match status" value="3"/>
</dbReference>
<dbReference type="InterPro" id="IPR036736">
    <property type="entry name" value="ACP-like_sf"/>
</dbReference>
<dbReference type="Pfam" id="PF02801">
    <property type="entry name" value="Ketoacyl-synt_C"/>
    <property type="match status" value="2"/>
</dbReference>
<dbReference type="Gene3D" id="3.40.50.720">
    <property type="entry name" value="NAD(P)-binding Rossmann-like Domain"/>
    <property type="match status" value="2"/>
</dbReference>
<dbReference type="EMBL" id="JAAATY010000070">
    <property type="protein sequence ID" value="NRN71449.1"/>
    <property type="molecule type" value="Genomic_DNA"/>
</dbReference>
<dbReference type="PROSITE" id="PS50075">
    <property type="entry name" value="CARRIER"/>
    <property type="match status" value="3"/>
</dbReference>
<dbReference type="PROSITE" id="PS52004">
    <property type="entry name" value="KS3_2"/>
    <property type="match status" value="3"/>
</dbReference>
<dbReference type="InterPro" id="IPR001227">
    <property type="entry name" value="Ac_transferase_dom_sf"/>
</dbReference>
<dbReference type="InterPro" id="IPR013968">
    <property type="entry name" value="PKS_KR"/>
</dbReference>
<feature type="domain" description="Carrier" evidence="6">
    <location>
        <begin position="3254"/>
        <end position="3329"/>
    </location>
</feature>
<feature type="domain" description="Ketosynthase family 3 (KS3)" evidence="7">
    <location>
        <begin position="3351"/>
        <end position="3622"/>
    </location>
</feature>
<dbReference type="PANTHER" id="PTHR43775:SF51">
    <property type="entry name" value="INACTIVE PHENOLPHTHIOCEROL SYNTHESIS POLYKETIDE SYNTHASE TYPE I PKS1-RELATED"/>
    <property type="match status" value="1"/>
</dbReference>
<dbReference type="PROSITE" id="PS00012">
    <property type="entry name" value="PHOSPHOPANTETHEINE"/>
    <property type="match status" value="3"/>
</dbReference>
<dbReference type="InterPro" id="IPR032821">
    <property type="entry name" value="PKS_assoc"/>
</dbReference>
<dbReference type="InterPro" id="IPR016036">
    <property type="entry name" value="Malonyl_transacylase_ACP-bd"/>
</dbReference>
<dbReference type="InterPro" id="IPR018201">
    <property type="entry name" value="Ketoacyl_synth_AS"/>
</dbReference>
<evidence type="ECO:0000313" key="9">
    <source>
        <dbReference type="Proteomes" id="UP000763557"/>
    </source>
</evidence>
<dbReference type="Pfam" id="PF16197">
    <property type="entry name" value="KAsynt_C_assoc"/>
    <property type="match status" value="2"/>
</dbReference>
<dbReference type="PROSITE" id="PS00606">
    <property type="entry name" value="KS3_1"/>
    <property type="match status" value="3"/>
</dbReference>
<feature type="domain" description="Ketosynthase family 3 (KS3)" evidence="7">
    <location>
        <begin position="1847"/>
        <end position="2260"/>
    </location>
</feature>
<dbReference type="InterPro" id="IPR036291">
    <property type="entry name" value="NAD(P)-bd_dom_sf"/>
</dbReference>
<feature type="non-terminal residue" evidence="8">
    <location>
        <position position="3622"/>
    </location>
</feature>
<dbReference type="Gene3D" id="3.40.47.10">
    <property type="match status" value="3"/>
</dbReference>
<dbReference type="InterPro" id="IPR016035">
    <property type="entry name" value="Acyl_Trfase/lysoPLipase"/>
</dbReference>
<dbReference type="InterPro" id="IPR009081">
    <property type="entry name" value="PP-bd_ACP"/>
</dbReference>
<feature type="domain" description="Carrier" evidence="6">
    <location>
        <begin position="1750"/>
        <end position="1825"/>
    </location>
</feature>
<dbReference type="SMART" id="SM00823">
    <property type="entry name" value="PKS_PP"/>
    <property type="match status" value="3"/>
</dbReference>
<evidence type="ECO:0000259" key="6">
    <source>
        <dbReference type="PROSITE" id="PS50075"/>
    </source>
</evidence>
<dbReference type="SUPFAM" id="SSF55048">
    <property type="entry name" value="Probable ACP-binding domain of malonyl-CoA ACP transacylase"/>
    <property type="match status" value="3"/>
</dbReference>
<dbReference type="InterPro" id="IPR016039">
    <property type="entry name" value="Thiolase-like"/>
</dbReference>
<evidence type="ECO:0000256" key="2">
    <source>
        <dbReference type="ARBA" id="ARBA00022553"/>
    </source>
</evidence>
<keyword evidence="3" id="KW-0808">Transferase</keyword>
<dbReference type="Pfam" id="PF00698">
    <property type="entry name" value="Acyl_transf_1"/>
    <property type="match status" value="3"/>
</dbReference>
<dbReference type="Pfam" id="PF00109">
    <property type="entry name" value="ketoacyl-synt"/>
    <property type="match status" value="3"/>
</dbReference>
<dbReference type="InterPro" id="IPR006162">
    <property type="entry name" value="Ppantetheine_attach_site"/>
</dbReference>
<dbReference type="InterPro" id="IPR050091">
    <property type="entry name" value="PKS_NRPS_Biosynth_Enz"/>
</dbReference>
<evidence type="ECO:0000256" key="4">
    <source>
        <dbReference type="ARBA" id="ARBA00023315"/>
    </source>
</evidence>
<keyword evidence="1" id="KW-0596">Phosphopantetheine</keyword>
<dbReference type="Pfam" id="PF08659">
    <property type="entry name" value="KR"/>
    <property type="match status" value="2"/>
</dbReference>
<dbReference type="Gene3D" id="3.30.70.3290">
    <property type="match status" value="2"/>
</dbReference>
<dbReference type="SUPFAM" id="SSF47336">
    <property type="entry name" value="ACP-like"/>
    <property type="match status" value="3"/>
</dbReference>
<keyword evidence="4" id="KW-0012">Acyltransferase</keyword>
<evidence type="ECO:0000259" key="7">
    <source>
        <dbReference type="PROSITE" id="PS52004"/>
    </source>
</evidence>
<evidence type="ECO:0000313" key="8">
    <source>
        <dbReference type="EMBL" id="NRN71449.1"/>
    </source>
</evidence>
<accession>A0ABX2FJ66</accession>
<dbReference type="CDD" id="cd08952">
    <property type="entry name" value="KR_1_SDR_x"/>
    <property type="match status" value="2"/>
</dbReference>
<dbReference type="SMART" id="SM00822">
    <property type="entry name" value="PKS_KR"/>
    <property type="match status" value="2"/>
</dbReference>
<keyword evidence="2" id="KW-0597">Phosphoprotein</keyword>
<sequence>MGHSVGEVVAAHVAGVLSLADACVLVAARGRLMEGLPSGGAMAAVQASEQEITATLADAEGEVGIAAVNGPQSVVVSGTAAAVDRIAAKWRDRGRRVKRLRVSHAFHSPLMRPMLDEFKAVASGLSFATPRIPIVSNVTGALADTSFDADYWVRHVAAPVRFEAGVRALEQQGVSVFLEIGPDGVLSSMAGDCLSEGANITVAPTLQRDRAETAAVLAAVAEAGSRGAAVDWPVFFPGGRPVDLPTYPFQGRRFWLESHTGPARTSSVDDALPGVAEAGTSPLGRRLAGLGEDDRARVLLEFVRNHAAVVLGHSSAGDVAADRAFREMGFDSLTAVRLRDRLSSAAGITLPATLVFDHPTPIALARYVGMRVLGEGIAVAAPDMTAPVDGEPIAVVAMGCRYPGGVRTPEDLWRLVVDGVDAISPFPSDRGWDAVRLHDPDPARAGTSYAREGGFLDDVAGFDAGFFGISPREALAMDPQQRLVLEIAWETVERAGIDPLSLRGSRTGVFVGVAGQDYRAVWDDEGSEGGGYLLTGTATSVVSGRVAYTLGLEGPAVTVDTACSSSLVAIHNAMHALRQGECTMAIAGGVTVMSTPLGFVEFSRQRGLAPDGRCKPFAAAADGTGWAEGAGLVLLEPLSFARRNGHPVLAVLRGSAVNSDGASNGLSAPNGPSQERVIRQALAVAGLAPSDVDAVEAHGTGTTLGDPIEAQALIATYGRERDRPLWLGSVKSNIGHTQAAAGVAGVIKMVSAMRDGLLPKTLHVDAPSPHVDWADGAVRLVTEPVEWPDAGRPRRAGVSSFGLSGTNAHVILEHAPPKDLSQPPVVAPPVVPLTVSARGAHALRAQARNLMTHMLDHPDLDVADIAFTLGTARAKLERRAIVLGRDRGELLAGLEELADGTVPPDSVAEGRLAFLFTGQGAQRLGMGRELHGAHPAFAGAFDDVCARLDPLLGRSLRAVAFAEEGTSDAVLLDGTMFTQAALFAFEVALFRLLEQWGIRPDFLVGHSIGELAAAHVAGVLTVDDACVLVAARGRLMQELPPAAGGARMVAVEASEAEVTAVLAGRPDTVAIAALNGPDSVVLSGAAEAVAEVAGTFSAKGRRTRRLRTSHAFHSPLMEPMLAEFHRVAEGLTFSAPSIPLVSTVTGQVAADIGTPEYWVRQVREPVRFHDAVRTLEDQGVTAFAELGPDGVLTAAAGRSLREPDRCLLVPVSRAGRPEPWTLMSAVGRLHTRGAVSLAWHAVLPGARRVSLPVYPFQHDRYWPDTRQPGESGVDTWTYRTSWSAVEAPPGPLTGRWLVATPEDGVLSESVARALTERGAAVTTFAVGPDGAEAEWPAADPFDGVVSLLALDDRPNPAHPAVPRALSATVALVQVLARAEASARLWCVTRSAVPVGEGELAEPAQALVWGLAGVIAKEQPDRWGGIIDLPAADSPAGFRRLAAVLSAEAADEDQIAVRDGGTFGRRLVRAPLGAAVPSRVWRPAGTVLVTGGTGAVGGQVAKWLAENGAEHLVLVSRSGRDAPGAAALETELVHLGTEVTFAECDAADRDALARVIAEVPGRYPLTGVVHAAGVLDDCMIDSLTPERMEQALRPKLVAAVNLHELTRDLDLSAFVLVSSVGAVVGAVGQGNYAPGNAFLDALARRRRAEGLPATSVAWGVWEDGGMVTGAAGAVLNRHGARPIAPRQALAALQRTLDHNEAAVVVADIDWARFLRAFTRTPALVRDLPDVHSAAPTTVIEDPPVSAAGQRRDLMDLVLREVAAVLGHATPAAVEVRKPFSEAGFDSLTAVELRNRLNAATGLRLAASLVFDHPTPAALRDHLEAELGGQRDVPSPASSSPATKPRAEDEPIAIVGMACRFPGGVDSPESLWELVSGGGDAVSGSPTDRGWRISGFPGGFLAGAADFDAGFFGISPREAVAMDPQQRLLLETSWEAFERAGVDPLSLRGSRTGVFVGVAGNDYTTALRQAPEGDSGFLVTGNATSVASGRVSYMFGLEGPAVTVDTACSSSLVALHLAIQSLRTGECSMALAGGATVVSTPELFVEFARQGGLASDGRCKAFAEAADGTAWGEGAGMLLVQRLSDARSQGRTILAVVRGSAVNQDGTSNGLTAPNGPAQQRVIRQALAAARIEPSEVDLLEAHGTGTRLGDPIEAEALIATYGQDRATDRPLWLGSVKSNIGHTQAAAGVAGVIKAVLAIRHAVLPRTLHVAAPTPHVRWDTGAVELLTESRQWRPGPDGSRRAGVSSFGLSGTNAHVVLEQAPRDERPGVVWENPAPVVPWVLSARTEPALREQARRLGAYVDANPGLSPAEVALSLTTTRAALDHRAVVLSEDRDGITGGLAALAEGRSSMDVVKGTGTITGTVFVFPGQGSQWPGMARELYRDNDVFRGRLHACAQALEPYLDWSLVDLIAGSGDAPSLERVDVVQPALFATMVSLAEVWRSFGVHPSAVVGHSQGEIAAACVAGALSLEDAARVAALRSLALTRLPERGGMLSVALSPDEAADRLARWPGLLSLAAVNGPRSVVVSGEPGALAALADGCTADGIRTRHIPVDYASHSAHVEVLREELLDVLSGVTGRASTVPFVSTVTGTVLDTTGLNAEYWYRNLRETVEFDAATRLLLAQGPVLFAEMSPHPVLVTGIQESIEDSGVAAAVVGSLRREEGGLPRLLRSVAQAHAHGAPVDWAPVLPTHAARVDLPTYPFQRERYWLTAPAADTSEATDPADAGFWAAVEQEDLSALGRAIGADGGSVESLDRWRPVLPVLSAWRRERHLRSTVDSMRYRTVWRPADVPAGTPAGRWLLVHEPARTDSAQAILRGLVAAGMDVTDVRAAADMDRERLGAVLTEHTEGVRGVLSLLDLGQTVALVQALGDLGATAPLWCVTRGAVSVGRSDPLTGPVQARLWGLGRVVSLEHPDRWGGMVDVPAEFGERAAARLAAVLTGSGDEDQVAIRDSGVFVRRMVPAPLAGTPAPRRWQPTGTVLVTGGTGSLGGHVTRWLLDRGAERVVLVSRRGMAAAGAERLVAASGGRVTVAACDIADRRAVAELIGDISPVNAVFHVAGANHVAPLDRATPADLAGTLAAKADGAAHLDELLSGQQLSAFVLFSSGAGVWGSGGQGIYAAGNAFLDALAEDRRRRGLPATSIAWGSWAGGGMADGHAAELLSRNGVQAMPPQQAVAALEQALDHDETCLTVAAIDWDRFVPTYTLARRRPLIEEIPAAARAMAAESGRDGDDVAESALPAQLATLTAPEAFTVLLNLVRAEAAVVLGHDSPDLVAASRAFKDMGFDSLTAVELRGRLAAETGLRLPATLVFDQPTPERLARFLMAGLTGERDQSGTRVDTGVDVGADVGEPIAIVGMACRFPGDVRSAEDLWRLVTEERDVMSGFPTDRGWDLESLFHPDTTRPGTSTARHGGFLHDAAEFDAEFFGISPREALAMDPQQRLLLETSWEVFERAGIDPLSVHGQQVGVFTGLTVGEYAGRLASLGEAAEGYVGTGTTGSVASGRVAYTLGLEGPAITVDTACSSALVALHLSVQSLRRGECSLAVAGGAAVLATPHAFVEFSRQRGMAPDGRCKSFADAADGTGWSEGVGVVLLERLSDARRHGRRVLAVVRGSAVNQDG</sequence>
<evidence type="ECO:0000256" key="5">
    <source>
        <dbReference type="SAM" id="MobiDB-lite"/>
    </source>
</evidence>
<dbReference type="Gene3D" id="3.40.366.10">
    <property type="entry name" value="Malonyl-Coenzyme A Acyl Carrier Protein, domain 2"/>
    <property type="match status" value="3"/>
</dbReference>
<dbReference type="SMART" id="SM01294">
    <property type="entry name" value="PKS_PP_betabranch"/>
    <property type="match status" value="2"/>
</dbReference>
<dbReference type="NCBIfam" id="NF045894">
    <property type="entry name" value="PKS_plus_SDR"/>
    <property type="match status" value="1"/>
</dbReference>
<dbReference type="SUPFAM" id="SSF52151">
    <property type="entry name" value="FabD/lysophospholipase-like"/>
    <property type="match status" value="3"/>
</dbReference>
<dbReference type="SUPFAM" id="SSF53901">
    <property type="entry name" value="Thiolase-like"/>
    <property type="match status" value="3"/>
</dbReference>
<dbReference type="InterPro" id="IPR020841">
    <property type="entry name" value="PKS_Beta-ketoAc_synthase_dom"/>
</dbReference>
<dbReference type="Gene3D" id="6.10.140.1830">
    <property type="match status" value="1"/>
</dbReference>
<comment type="caution">
    <text evidence="8">The sequence shown here is derived from an EMBL/GenBank/DDBJ whole genome shotgun (WGS) entry which is preliminary data.</text>
</comment>
<gene>
    <name evidence="8" type="ORF">GC106_87290</name>
</gene>
<dbReference type="InterPro" id="IPR014043">
    <property type="entry name" value="Acyl_transferase_dom"/>
</dbReference>
<dbReference type="SMART" id="SM00827">
    <property type="entry name" value="PKS_AT"/>
    <property type="match status" value="3"/>
</dbReference>
<dbReference type="Proteomes" id="UP000763557">
    <property type="component" value="Unassembled WGS sequence"/>
</dbReference>
<feature type="domain" description="Carrier" evidence="6">
    <location>
        <begin position="297"/>
        <end position="372"/>
    </location>
</feature>
<dbReference type="SMART" id="SM00825">
    <property type="entry name" value="PKS_KS"/>
    <property type="match status" value="3"/>
</dbReference>
<dbReference type="Pfam" id="PF00550">
    <property type="entry name" value="PP-binding"/>
    <property type="match status" value="3"/>
</dbReference>